<dbReference type="CDD" id="cd15283">
    <property type="entry name" value="7tmC_V2R_pheromone"/>
    <property type="match status" value="1"/>
</dbReference>
<dbReference type="InterPro" id="IPR004073">
    <property type="entry name" value="GPCR_3_vmron_rcpt_2"/>
</dbReference>
<gene>
    <name evidence="13 14" type="primary">Vmn2r76</name>
</gene>
<feature type="transmembrane region" description="Helical" evidence="11">
    <location>
        <begin position="6"/>
        <end position="23"/>
    </location>
</feature>
<evidence type="ECO:0000256" key="5">
    <source>
        <dbReference type="ARBA" id="ARBA00022989"/>
    </source>
</evidence>
<evidence type="ECO:0000313" key="14">
    <source>
        <dbReference type="MGI" id="MGI:3761332"/>
    </source>
</evidence>
<name>E9Q3F5_MOUSE</name>
<keyword evidence="8" id="KW-0675">Receptor</keyword>
<dbReference type="Pfam" id="PF01094">
    <property type="entry name" value="ANF_receptor"/>
    <property type="match status" value="1"/>
</dbReference>
<dbReference type="PANTHER" id="PTHR24061:SF409">
    <property type="entry name" value="VOMERONASAL 2, RECEPTOR 76"/>
    <property type="match status" value="1"/>
</dbReference>
<reference evidence="13" key="4">
    <citation type="submission" date="2025-09" db="UniProtKB">
        <authorList>
            <consortium name="Ensembl"/>
        </authorList>
    </citation>
    <scope>IDENTIFICATION</scope>
    <source>
        <strain evidence="13">C57BL/6J</strain>
    </source>
</reference>
<dbReference type="BioGRID-ORCS" id="675969">
    <property type="hits" value="3 hits in 72 CRISPR screens"/>
</dbReference>
<dbReference type="PANTHER" id="PTHR24061">
    <property type="entry name" value="CALCIUM-SENSING RECEPTOR-RELATED"/>
    <property type="match status" value="1"/>
</dbReference>
<evidence type="ECO:0000313" key="15">
    <source>
        <dbReference type="Proteomes" id="UP000000589"/>
    </source>
</evidence>
<feature type="transmembrane region" description="Helical" evidence="11">
    <location>
        <begin position="588"/>
        <end position="611"/>
    </location>
</feature>
<dbReference type="SUPFAM" id="SSF53822">
    <property type="entry name" value="Periplasmic binding protein-like I"/>
    <property type="match status" value="1"/>
</dbReference>
<feature type="transmembrane region" description="Helical" evidence="11">
    <location>
        <begin position="692"/>
        <end position="717"/>
    </location>
</feature>
<dbReference type="GO" id="GO:0004930">
    <property type="term" value="F:G protein-coupled receptor activity"/>
    <property type="evidence" value="ECO:0000318"/>
    <property type="project" value="GO_Central"/>
</dbReference>
<dbReference type="PhylomeDB" id="E9Q3F5"/>
<dbReference type="STRING" id="10090.ENSMUSP00000127309"/>
<dbReference type="Pfam" id="PF07562">
    <property type="entry name" value="NCD3G"/>
    <property type="match status" value="1"/>
</dbReference>
<dbReference type="Gene3D" id="3.40.50.2300">
    <property type="match status" value="2"/>
</dbReference>
<organism evidence="13 15">
    <name type="scientific">Mus musculus</name>
    <name type="common">Mouse</name>
    <dbReference type="NCBI Taxonomy" id="10090"/>
    <lineage>
        <taxon>Eukaryota</taxon>
        <taxon>Metazoa</taxon>
        <taxon>Chordata</taxon>
        <taxon>Craniata</taxon>
        <taxon>Vertebrata</taxon>
        <taxon>Euteleostomi</taxon>
        <taxon>Mammalia</taxon>
        <taxon>Eutheria</taxon>
        <taxon>Euarchontoglires</taxon>
        <taxon>Glires</taxon>
        <taxon>Rodentia</taxon>
        <taxon>Myomorpha</taxon>
        <taxon>Muroidea</taxon>
        <taxon>Muridae</taxon>
        <taxon>Murinae</taxon>
        <taxon>Mus</taxon>
        <taxon>Mus</taxon>
    </lineage>
</organism>
<dbReference type="RNAct" id="E9Q3F5">
    <property type="molecule type" value="protein"/>
</dbReference>
<keyword evidence="2" id="KW-1003">Cell membrane</keyword>
<dbReference type="eggNOG" id="KOG1056">
    <property type="taxonomic scope" value="Eukaryota"/>
</dbReference>
<dbReference type="PaxDb" id="10090-ENSMUSP00000127309"/>
<dbReference type="MGI" id="MGI:3761332">
    <property type="gene designation" value="Vmn2r76"/>
</dbReference>
<evidence type="ECO:0000256" key="2">
    <source>
        <dbReference type="ARBA" id="ARBA00022475"/>
    </source>
</evidence>
<dbReference type="PROSITE" id="PS50259">
    <property type="entry name" value="G_PROTEIN_RECEP_F3_4"/>
    <property type="match status" value="1"/>
</dbReference>
<dbReference type="SMR" id="E9Q3F5"/>
<evidence type="ECO:0000256" key="10">
    <source>
        <dbReference type="ARBA" id="ARBA00023224"/>
    </source>
</evidence>
<dbReference type="Pfam" id="PF00003">
    <property type="entry name" value="7tm_3"/>
    <property type="match status" value="1"/>
</dbReference>
<evidence type="ECO:0000256" key="7">
    <source>
        <dbReference type="ARBA" id="ARBA00023136"/>
    </source>
</evidence>
<feature type="transmembrane region" description="Helical" evidence="11">
    <location>
        <begin position="623"/>
        <end position="644"/>
    </location>
</feature>
<reference evidence="13 15" key="2">
    <citation type="journal article" date="2011" name="PLoS Biol.">
        <title>Modernizing reference genome assemblies.</title>
        <authorList>
            <person name="Church D.M."/>
            <person name="Schneider V.A."/>
            <person name="Graves T."/>
            <person name="Auger K."/>
            <person name="Cunningham F."/>
            <person name="Bouk N."/>
            <person name="Chen H.C."/>
            <person name="Agarwala R."/>
            <person name="McLaren W.M."/>
            <person name="Ritchie G.R."/>
            <person name="Albracht D."/>
            <person name="Kremitzki M."/>
            <person name="Rock S."/>
            <person name="Kotkiewicz H."/>
            <person name="Kremitzki C."/>
            <person name="Wollam A."/>
            <person name="Trani L."/>
            <person name="Fulton L."/>
            <person name="Fulton R."/>
            <person name="Matthews L."/>
            <person name="Whitehead S."/>
            <person name="Chow W."/>
            <person name="Torrance J."/>
            <person name="Dunn M."/>
            <person name="Harden G."/>
            <person name="Threadgold G."/>
            <person name="Wood J."/>
            <person name="Collins J."/>
            <person name="Heath P."/>
            <person name="Griffiths G."/>
            <person name="Pelan S."/>
            <person name="Grafham D."/>
            <person name="Eichler E.E."/>
            <person name="Weinstock G."/>
            <person name="Mardis E.R."/>
            <person name="Wilson R.K."/>
            <person name="Howe K."/>
            <person name="Flicek P."/>
            <person name="Hubbard T."/>
        </authorList>
    </citation>
    <scope>NUCLEOTIDE SEQUENCE [LARGE SCALE GENOMIC DNA]</scope>
    <source>
        <strain evidence="13 15">C57BL/6J</strain>
    </source>
</reference>
<keyword evidence="9" id="KW-0325">Glycoprotein</keyword>
<evidence type="ECO:0000313" key="13">
    <source>
        <dbReference type="Ensembl" id="ENSMUSP00000127309.2"/>
    </source>
</evidence>
<evidence type="ECO:0000259" key="12">
    <source>
        <dbReference type="PROSITE" id="PS50259"/>
    </source>
</evidence>
<protein>
    <submittedName>
        <fullName evidence="13">Vomeronasal 2, receptor 76</fullName>
    </submittedName>
</protein>
<evidence type="ECO:0000256" key="4">
    <source>
        <dbReference type="ARBA" id="ARBA00022729"/>
    </source>
</evidence>
<dbReference type="AGR" id="MGI:3761332"/>
<dbReference type="AlphaFoldDB" id="E9Q3F5"/>
<dbReference type="InterPro" id="IPR028082">
    <property type="entry name" value="Peripla_BP_I"/>
</dbReference>
<proteinExistence type="predicted"/>
<evidence type="ECO:0000256" key="3">
    <source>
        <dbReference type="ARBA" id="ARBA00022692"/>
    </source>
</evidence>
<dbReference type="FunFam" id="3.40.50.2300:FF:000024">
    <property type="entry name" value="Vomeronasal 2, receptor 73"/>
    <property type="match status" value="1"/>
</dbReference>
<comment type="subcellular location">
    <subcellularLocation>
        <location evidence="1">Cell membrane</location>
        <topology evidence="1">Multi-pass membrane protein</topology>
    </subcellularLocation>
</comment>
<dbReference type="CDD" id="cd06365">
    <property type="entry name" value="PBP1_pheromone_receptor"/>
    <property type="match status" value="1"/>
</dbReference>
<evidence type="ECO:0000256" key="6">
    <source>
        <dbReference type="ARBA" id="ARBA00023040"/>
    </source>
</evidence>
<dbReference type="UCSC" id="uc009veo.1">
    <property type="organism name" value="mouse"/>
</dbReference>
<dbReference type="OMA" id="HILAYIT"/>
<feature type="transmembrane region" description="Helical" evidence="11">
    <location>
        <begin position="194"/>
        <end position="215"/>
    </location>
</feature>
<dbReference type="FunFam" id="2.10.50.30:FF:000009">
    <property type="entry name" value="Vomeronasal 2, receptor 66"/>
    <property type="match status" value="1"/>
</dbReference>
<dbReference type="Gene3D" id="2.10.50.30">
    <property type="entry name" value="GPCR, family 3, nine cysteines domain"/>
    <property type="match status" value="1"/>
</dbReference>
<dbReference type="OrthoDB" id="5984008at2759"/>
<feature type="transmembrane region" description="Helical" evidence="11">
    <location>
        <begin position="806"/>
        <end position="828"/>
    </location>
</feature>
<keyword evidence="3 11" id="KW-0812">Transmembrane</keyword>
<dbReference type="InterPro" id="IPR038550">
    <property type="entry name" value="GPCR_3_9-Cys_sf"/>
</dbReference>
<dbReference type="HOGENOM" id="CLU_005389_5_0_1"/>
<feature type="transmembrane region" description="Helical" evidence="11">
    <location>
        <begin position="745"/>
        <end position="768"/>
    </location>
</feature>
<evidence type="ECO:0000256" key="9">
    <source>
        <dbReference type="ARBA" id="ARBA00023180"/>
    </source>
</evidence>
<dbReference type="InterPro" id="IPR017978">
    <property type="entry name" value="GPCR_3_C"/>
</dbReference>
<dbReference type="InterPro" id="IPR000068">
    <property type="entry name" value="GPCR_3_Ca_sens_rcpt-rel"/>
</dbReference>
<keyword evidence="15" id="KW-1185">Reference proteome</keyword>
<feature type="transmembrane region" description="Helical" evidence="11">
    <location>
        <begin position="236"/>
        <end position="254"/>
    </location>
</feature>
<keyword evidence="5 11" id="KW-1133">Transmembrane helix</keyword>
<feature type="transmembrane region" description="Helical" evidence="11">
    <location>
        <begin position="780"/>
        <end position="800"/>
    </location>
</feature>
<accession>E9Q3F5</accession>
<keyword evidence="6" id="KW-0297">G-protein coupled receptor</keyword>
<dbReference type="Ensembl" id="ENSMUST00000165771.2">
    <property type="protein sequence ID" value="ENSMUSP00000127309.2"/>
    <property type="gene ID" value="ENSMUSG00000091239.4"/>
</dbReference>
<dbReference type="Proteomes" id="UP000000589">
    <property type="component" value="Chromosome 7"/>
</dbReference>
<keyword evidence="4" id="KW-0732">Signal</keyword>
<dbReference type="InParanoid" id="E9Q3F5"/>
<dbReference type="InterPro" id="IPR011500">
    <property type="entry name" value="GPCR_3_9-Cys_dom"/>
</dbReference>
<sequence>MIDMFSFISVFLVLKASMLFCSLNEPKCFLRIKDKKNKDGDKEVDCFFSIYTKHGHMKNEHFSGNLDKQLTTKNIHLILSLYFAIEEINMSPHLLPNISLLVKVECKLLADGSKVSLSSRRGDYFPNYNCGNHRRYLIVLTGPMWLPTAMLGPLLYISRTPEVRRLYYGPFHPLLSSFEHFPYLYQIAIKDTSVAIGMVSLVIYFGWNWVGLMISDDGLGLQFASELREEMQRYDICLAFVTIITYNTKLFLTMTDTYYNQIMMSLAKAVIIFGDKDSLLQVIFRLWQFLDIRRIWVTTSQWDIITSNGEFLFNSFHGTLSFSHHYSEIAGFKEFIQTAHPLNYSNTISLAKLWWLNFNCFLSSSNCKSLKTCSRKMLLKWLSRNHFEMSMSDTSYNLYNAVYAVAHSLNELLLQQANTLSNNVGKGLEFDSLQVLSSLKNIHFVNPAGDLVNLNQKENMNINYDIFYTGNFLQSFGIKVKIGKFFKYFTHPQELLMYEELVDWATDVRQTLPSICSIPCHPGFRKSPQEGKAVCCFDCIPCPENEISNMTDMDYCFKCPDNQYANPEGTHCLSKIVTFLSYEDPMGVVLACLALGFSALTAAVFGIFLRNQDTPIVKANNRALSYCLLISLIYCFLCSLLFIGQPHILTCIMQQTIFAVVFTVAISTVLTKTITVVLAFRFTLPSKRMRWLMTSGASILIIPICTMIQLIICGIWLGTSPPFVDSDGHIEHGHILVVCNKGSVIAFYCVLGYLGSIALTSFTVAFLARNLPDTFNEAKFLTFSMLVFCSVWLTFLPVYHSTNGKALVAVEVFCILTSTAGIFLCIFAPKCYIILLKPENKSFHKFRHKNANV</sequence>
<dbReference type="PRINTS" id="PR01535">
    <property type="entry name" value="VOMERONASL2R"/>
</dbReference>
<dbReference type="ExpressionAtlas" id="E9Q3F5">
    <property type="expression patterns" value="baseline and differential"/>
</dbReference>
<reference evidence="13" key="3">
    <citation type="submission" date="2025-08" db="UniProtKB">
        <authorList>
            <consortium name="Ensembl"/>
        </authorList>
    </citation>
    <scope>IDENTIFICATION</scope>
    <source>
        <strain evidence="13">C57BL/6J</strain>
    </source>
</reference>
<dbReference type="PRINTS" id="PR00248">
    <property type="entry name" value="GPCRMGR"/>
</dbReference>
<dbReference type="InterPro" id="IPR000337">
    <property type="entry name" value="GPCR_3"/>
</dbReference>
<keyword evidence="10" id="KW-0807">Transducer</keyword>
<keyword evidence="7 11" id="KW-0472">Membrane</keyword>
<feature type="transmembrane region" description="Helical" evidence="11">
    <location>
        <begin position="656"/>
        <end position="680"/>
    </location>
</feature>
<dbReference type="GeneTree" id="ENSGT00950000183069"/>
<dbReference type="FunFam" id="3.40.50.2300:FF:000687">
    <property type="entry name" value="Vomeronasal 2, receptor 76"/>
    <property type="match status" value="1"/>
</dbReference>
<evidence type="ECO:0000256" key="1">
    <source>
        <dbReference type="ARBA" id="ARBA00004651"/>
    </source>
</evidence>
<dbReference type="GO" id="GO:0005886">
    <property type="term" value="C:plasma membrane"/>
    <property type="evidence" value="ECO:0000318"/>
    <property type="project" value="GO_Central"/>
</dbReference>
<dbReference type="InterPro" id="IPR001828">
    <property type="entry name" value="ANF_lig-bd_rcpt"/>
</dbReference>
<evidence type="ECO:0000256" key="8">
    <source>
        <dbReference type="ARBA" id="ARBA00023170"/>
    </source>
</evidence>
<feature type="transmembrane region" description="Helical" evidence="11">
    <location>
        <begin position="136"/>
        <end position="157"/>
    </location>
</feature>
<reference evidence="13 15" key="1">
    <citation type="journal article" date="2009" name="PLoS Biol.">
        <title>Lineage-specific biology revealed by a finished genome assembly of the mouse.</title>
        <authorList>
            <consortium name="Mouse Genome Sequencing Consortium"/>
            <person name="Church D.M."/>
            <person name="Goodstadt L."/>
            <person name="Hillier L.W."/>
            <person name="Zody M.C."/>
            <person name="Goldstein S."/>
            <person name="She X."/>
            <person name="Bult C.J."/>
            <person name="Agarwala R."/>
            <person name="Cherry J.L."/>
            <person name="DiCuccio M."/>
            <person name="Hlavina W."/>
            <person name="Kapustin Y."/>
            <person name="Meric P."/>
            <person name="Maglott D."/>
            <person name="Birtle Z."/>
            <person name="Marques A.C."/>
            <person name="Graves T."/>
            <person name="Zhou S."/>
            <person name="Teague B."/>
            <person name="Potamousis K."/>
            <person name="Churas C."/>
            <person name="Place M."/>
            <person name="Herschleb J."/>
            <person name="Runnheim R."/>
            <person name="Forrest D."/>
            <person name="Amos-Landgraf J."/>
            <person name="Schwartz D.C."/>
            <person name="Cheng Z."/>
            <person name="Lindblad-Toh K."/>
            <person name="Eichler E.E."/>
            <person name="Ponting C.P."/>
        </authorList>
    </citation>
    <scope>NUCLEOTIDE SEQUENCE [LARGE SCALE GENOMIC DNA]</scope>
    <source>
        <strain evidence="13 15">C57BL/6J</strain>
    </source>
</reference>
<evidence type="ECO:0000256" key="11">
    <source>
        <dbReference type="SAM" id="Phobius"/>
    </source>
</evidence>
<feature type="domain" description="G-protein coupled receptors family 3 profile" evidence="12">
    <location>
        <begin position="586"/>
        <end position="850"/>
    </location>
</feature>
<dbReference type="VEuPathDB" id="HostDB:ENSMUSG00000091239"/>